<comment type="caution">
    <text evidence="2">The sequence shown here is derived from an EMBL/GenBank/DDBJ whole genome shotgun (WGS) entry which is preliminary data.</text>
</comment>
<evidence type="ECO:0000313" key="3">
    <source>
        <dbReference type="Proteomes" id="UP000785679"/>
    </source>
</evidence>
<accession>A0A8J8NX10</accession>
<sequence>MMPWAGRGPKYSSLESPCEPRPPPLVMAFTLKLMTVRPICTALLQPGIRGVRCLMSTRVPNLERLSSRQKRGRGLLRCH</sequence>
<protein>
    <submittedName>
        <fullName evidence="2">Uncharacterized protein</fullName>
    </submittedName>
</protein>
<reference evidence="2" key="1">
    <citation type="submission" date="2019-06" db="EMBL/GenBank/DDBJ databases">
        <authorList>
            <person name="Zheng W."/>
        </authorList>
    </citation>
    <scope>NUCLEOTIDE SEQUENCE</scope>
    <source>
        <strain evidence="2">QDHG01</strain>
    </source>
</reference>
<dbReference type="AlphaFoldDB" id="A0A8J8NX10"/>
<gene>
    <name evidence="2" type="ORF">FGO68_gene9335</name>
</gene>
<evidence type="ECO:0000256" key="1">
    <source>
        <dbReference type="SAM" id="MobiDB-lite"/>
    </source>
</evidence>
<dbReference type="Proteomes" id="UP000785679">
    <property type="component" value="Unassembled WGS sequence"/>
</dbReference>
<organism evidence="2 3">
    <name type="scientific">Halteria grandinella</name>
    <dbReference type="NCBI Taxonomy" id="5974"/>
    <lineage>
        <taxon>Eukaryota</taxon>
        <taxon>Sar</taxon>
        <taxon>Alveolata</taxon>
        <taxon>Ciliophora</taxon>
        <taxon>Intramacronucleata</taxon>
        <taxon>Spirotrichea</taxon>
        <taxon>Stichotrichia</taxon>
        <taxon>Sporadotrichida</taxon>
        <taxon>Halteriidae</taxon>
        <taxon>Halteria</taxon>
    </lineage>
</organism>
<evidence type="ECO:0000313" key="2">
    <source>
        <dbReference type="EMBL" id="TNV82169.1"/>
    </source>
</evidence>
<dbReference type="EMBL" id="RRYP01005289">
    <property type="protein sequence ID" value="TNV82169.1"/>
    <property type="molecule type" value="Genomic_DNA"/>
</dbReference>
<feature type="region of interest" description="Disordered" evidence="1">
    <location>
        <begin position="1"/>
        <end position="21"/>
    </location>
</feature>
<name>A0A8J8NX10_HALGN</name>
<proteinExistence type="predicted"/>
<keyword evidence="3" id="KW-1185">Reference proteome</keyword>